<name>A0A1E7L4I3_9ACTN</name>
<dbReference type="Proteomes" id="UP000176005">
    <property type="component" value="Unassembled WGS sequence"/>
</dbReference>
<evidence type="ECO:0000313" key="1">
    <source>
        <dbReference type="EMBL" id="OEV11092.1"/>
    </source>
</evidence>
<dbReference type="AlphaFoldDB" id="A0A1E7L4I3"/>
<gene>
    <name evidence="1" type="ORF">AN218_14520</name>
</gene>
<accession>A0A1E7L4I3</accession>
<reference evidence="1 2" key="1">
    <citation type="journal article" date="2016" name="Front. Microbiol.">
        <title>Comparative Genomics Analysis of Streptomyces Species Reveals Their Adaptation to the Marine Environment and Their Diversity at the Genomic Level.</title>
        <authorList>
            <person name="Tian X."/>
            <person name="Zhang Z."/>
            <person name="Yang T."/>
            <person name="Chen M."/>
            <person name="Li J."/>
            <person name="Chen F."/>
            <person name="Yang J."/>
            <person name="Li W."/>
            <person name="Zhang B."/>
            <person name="Zhang Z."/>
            <person name="Wu J."/>
            <person name="Zhang C."/>
            <person name="Long L."/>
            <person name="Xiao J."/>
        </authorList>
    </citation>
    <scope>NUCLEOTIDE SEQUENCE [LARGE SCALE GENOMIC DNA]</scope>
    <source>
        <strain evidence="1 2">SCSIO 10429</strain>
    </source>
</reference>
<proteinExistence type="predicted"/>
<evidence type="ECO:0000313" key="2">
    <source>
        <dbReference type="Proteomes" id="UP000176005"/>
    </source>
</evidence>
<comment type="caution">
    <text evidence="1">The sequence shown here is derived from an EMBL/GenBank/DDBJ whole genome shotgun (WGS) entry which is preliminary data.</text>
</comment>
<keyword evidence="2" id="KW-1185">Reference proteome</keyword>
<organism evidence="1 2">
    <name type="scientific">Streptomyces nanshensis</name>
    <dbReference type="NCBI Taxonomy" id="518642"/>
    <lineage>
        <taxon>Bacteria</taxon>
        <taxon>Bacillati</taxon>
        <taxon>Actinomycetota</taxon>
        <taxon>Actinomycetes</taxon>
        <taxon>Kitasatosporales</taxon>
        <taxon>Streptomycetaceae</taxon>
        <taxon>Streptomyces</taxon>
    </lineage>
</organism>
<protein>
    <submittedName>
        <fullName evidence="1">Uncharacterized protein</fullName>
    </submittedName>
</protein>
<dbReference type="EMBL" id="LJGW01000249">
    <property type="protein sequence ID" value="OEV11092.1"/>
    <property type="molecule type" value="Genomic_DNA"/>
</dbReference>
<dbReference type="RefSeq" id="WP_070017305.1">
    <property type="nucleotide sequence ID" value="NZ_LJGW01000249.1"/>
</dbReference>
<sequence>MPTSAKQHPADKTAQRPQVVPYIAQWSAEGSAPRPQVVTRRGRIAFVDERRYDRDADGILWTRVPFQPGKGTPQFGHVHALRQRNAMERLLCHVCGRPADSNSDGVLWLLTEEPRCPPEGGSGDVVTEHPPLCLPCAHIAIAACPRLRHDFTAVRVRAFERAGVRGALYQRATPHPVPIDVVSVAFDNPAIGWVRAGKLLLRLTDYQPVDLYAEDHVPTDERSLLRP</sequence>